<organism evidence="1">
    <name type="scientific">Coralloluteibacterium stylophorae</name>
    <dbReference type="NCBI Taxonomy" id="1776034"/>
    <lineage>
        <taxon>Bacteria</taxon>
        <taxon>Pseudomonadati</taxon>
        <taxon>Pseudomonadota</taxon>
        <taxon>Gammaproteobacteria</taxon>
        <taxon>Lysobacterales</taxon>
        <taxon>Lysobacteraceae</taxon>
        <taxon>Coralloluteibacterium</taxon>
    </lineage>
</organism>
<sequence length="304" mass="32139">MRSWSQAVIAFAIGGLLAACQAETAPEDADADPATAEGGHAEAFDAACATIDADTGELLPGGRLAQLDIEFRYRAARTGDMRSGDVQMRLDAESQVEGTASQLVCLWERYGYTQFEFEGTNGQGPVGLPAQSRGTAFLRGERLIRAADSRVHEQVSVGGPLELLRVGGITERDGTGPDDICVILEYDAALGGEGQRTITAPGIHRQEAMPPGELVGDSHSAMAARSFGESEHHLMSRSFSICAGEEPSGPTATGDAPRGLRISDDDRTWTRSGSWVGHLSAPAETRTVDFTMHVVPPTLALDGS</sequence>
<dbReference type="EMBL" id="JAGQFT020000004">
    <property type="protein sequence ID" value="MBS7456887.1"/>
    <property type="molecule type" value="Genomic_DNA"/>
</dbReference>
<reference evidence="2 3" key="1">
    <citation type="journal article" date="2021" name="Microbiol. Resour. Announc.">
        <title>Draft Genome Sequence of Coralloluteibacterium stylophorae LMG 29479T.</title>
        <authorList>
            <person name="Karlyshev A.V."/>
            <person name="Kudryashova E.B."/>
            <person name="Ariskina E.V."/>
            <person name="Conroy A.P."/>
            <person name="Abidueva E.Y."/>
        </authorList>
    </citation>
    <scope>NUCLEOTIDE SEQUENCE [LARGE SCALE GENOMIC DNA]</scope>
    <source>
        <strain evidence="2 3">LMG 29479</strain>
    </source>
</reference>
<evidence type="ECO:0000313" key="2">
    <source>
        <dbReference type="EMBL" id="MBS7456887.1"/>
    </source>
</evidence>
<accession>A0A8J7VRP9</accession>
<comment type="caution">
    <text evidence="1">The sequence shown here is derived from an EMBL/GenBank/DDBJ whole genome shotgun (WGS) entry which is preliminary data.</text>
</comment>
<dbReference type="Proteomes" id="UP000675747">
    <property type="component" value="Unassembled WGS sequence"/>
</dbReference>
<proteinExistence type="predicted"/>
<evidence type="ECO:0000313" key="3">
    <source>
        <dbReference type="Proteomes" id="UP000675747"/>
    </source>
</evidence>
<gene>
    <name evidence="1" type="ORF">KB893_00700</name>
    <name evidence="2" type="ORF">KB893_007045</name>
</gene>
<dbReference type="EMBL" id="JAGQFT010000002">
    <property type="protein sequence ID" value="MBR0561041.1"/>
    <property type="molecule type" value="Genomic_DNA"/>
</dbReference>
<dbReference type="PROSITE" id="PS51257">
    <property type="entry name" value="PROKAR_LIPOPROTEIN"/>
    <property type="match status" value="1"/>
</dbReference>
<dbReference type="RefSeq" id="WP_211925010.1">
    <property type="nucleotide sequence ID" value="NZ_JAGQFT020000004.1"/>
</dbReference>
<name>A0A8J7VRP9_9GAMM</name>
<reference evidence="1" key="2">
    <citation type="submission" date="2021-04" db="EMBL/GenBank/DDBJ databases">
        <authorList>
            <person name="Karlyshev A.V."/>
        </authorList>
    </citation>
    <scope>NUCLEOTIDE SEQUENCE</scope>
    <source>
        <strain evidence="1">LMG 29479</strain>
    </source>
</reference>
<dbReference type="AlphaFoldDB" id="A0A8J7VRP9"/>
<evidence type="ECO:0008006" key="4">
    <source>
        <dbReference type="Google" id="ProtNLM"/>
    </source>
</evidence>
<keyword evidence="3" id="KW-1185">Reference proteome</keyword>
<protein>
    <recommendedName>
        <fullName evidence="4">Lipoprotein</fullName>
    </recommendedName>
</protein>
<evidence type="ECO:0000313" key="1">
    <source>
        <dbReference type="EMBL" id="MBR0561041.1"/>
    </source>
</evidence>